<gene>
    <name evidence="1" type="ORF">HAX54_041050</name>
</gene>
<dbReference type="Proteomes" id="UP000823775">
    <property type="component" value="Unassembled WGS sequence"/>
</dbReference>
<dbReference type="EMBL" id="JACEIK010005886">
    <property type="protein sequence ID" value="MCE0482363.1"/>
    <property type="molecule type" value="Genomic_DNA"/>
</dbReference>
<organism evidence="1 2">
    <name type="scientific">Datura stramonium</name>
    <name type="common">Jimsonweed</name>
    <name type="synonym">Common thornapple</name>
    <dbReference type="NCBI Taxonomy" id="4076"/>
    <lineage>
        <taxon>Eukaryota</taxon>
        <taxon>Viridiplantae</taxon>
        <taxon>Streptophyta</taxon>
        <taxon>Embryophyta</taxon>
        <taxon>Tracheophyta</taxon>
        <taxon>Spermatophyta</taxon>
        <taxon>Magnoliopsida</taxon>
        <taxon>eudicotyledons</taxon>
        <taxon>Gunneridae</taxon>
        <taxon>Pentapetalae</taxon>
        <taxon>asterids</taxon>
        <taxon>lamiids</taxon>
        <taxon>Solanales</taxon>
        <taxon>Solanaceae</taxon>
        <taxon>Solanoideae</taxon>
        <taxon>Datureae</taxon>
        <taxon>Datura</taxon>
    </lineage>
</organism>
<comment type="caution">
    <text evidence="1">The sequence shown here is derived from an EMBL/GenBank/DDBJ whole genome shotgun (WGS) entry which is preliminary data.</text>
</comment>
<keyword evidence="2" id="KW-1185">Reference proteome</keyword>
<reference evidence="1 2" key="1">
    <citation type="journal article" date="2021" name="BMC Genomics">
        <title>Datura genome reveals duplications of psychoactive alkaloid biosynthetic genes and high mutation rate following tissue culture.</title>
        <authorList>
            <person name="Rajewski A."/>
            <person name="Carter-House D."/>
            <person name="Stajich J."/>
            <person name="Litt A."/>
        </authorList>
    </citation>
    <scope>NUCLEOTIDE SEQUENCE [LARGE SCALE GENOMIC DNA]</scope>
    <source>
        <strain evidence="1">AR-01</strain>
    </source>
</reference>
<accession>A0ABS8VSP9</accession>
<proteinExistence type="predicted"/>
<name>A0ABS8VSP9_DATST</name>
<evidence type="ECO:0000313" key="2">
    <source>
        <dbReference type="Proteomes" id="UP000823775"/>
    </source>
</evidence>
<sequence>MTKRWQCLLEGSKKFFRKENSEKRESRNKRKSSVKGQFQGCFTCELEEEDGENDNLYLMPKSDTDFSFLIPPRESNLFVETDFQENKDEHEIGLVPSSSEQISALALNEGTLLEIDSLNVPSEPRQELKNSGGTILET</sequence>
<feature type="non-terminal residue" evidence="1">
    <location>
        <position position="138"/>
    </location>
</feature>
<evidence type="ECO:0000313" key="1">
    <source>
        <dbReference type="EMBL" id="MCE0482363.1"/>
    </source>
</evidence>
<protein>
    <submittedName>
        <fullName evidence="1">Uncharacterized protein</fullName>
    </submittedName>
</protein>